<dbReference type="Proteomes" id="UP000469385">
    <property type="component" value="Unassembled WGS sequence"/>
</dbReference>
<protein>
    <submittedName>
        <fullName evidence="3">Alpha/beta hydrolase fold domain-containing protein</fullName>
    </submittedName>
</protein>
<dbReference type="Gene3D" id="3.40.50.1820">
    <property type="entry name" value="alpha/beta hydrolase"/>
    <property type="match status" value="1"/>
</dbReference>
<proteinExistence type="predicted"/>
<keyword evidence="1 3" id="KW-0378">Hydrolase</keyword>
<accession>A0A6N8IPL1</accession>
<dbReference type="PANTHER" id="PTHR48081">
    <property type="entry name" value="AB HYDROLASE SUPERFAMILY PROTEIN C4A8.06C"/>
    <property type="match status" value="1"/>
</dbReference>
<reference evidence="3 4" key="1">
    <citation type="submission" date="2019-12" db="EMBL/GenBank/DDBJ databases">
        <authorList>
            <person name="Huq M.A."/>
        </authorList>
    </citation>
    <scope>NUCLEOTIDE SEQUENCE [LARGE SCALE GENOMIC DNA]</scope>
    <source>
        <strain evidence="3 4">MAH-25</strain>
    </source>
</reference>
<evidence type="ECO:0000313" key="3">
    <source>
        <dbReference type="EMBL" id="MVQ28495.1"/>
    </source>
</evidence>
<organism evidence="3 4">
    <name type="scientific">Ramlibacter pinisoli</name>
    <dbReference type="NCBI Taxonomy" id="2682844"/>
    <lineage>
        <taxon>Bacteria</taxon>
        <taxon>Pseudomonadati</taxon>
        <taxon>Pseudomonadota</taxon>
        <taxon>Betaproteobacteria</taxon>
        <taxon>Burkholderiales</taxon>
        <taxon>Comamonadaceae</taxon>
        <taxon>Ramlibacter</taxon>
    </lineage>
</organism>
<dbReference type="Pfam" id="PF07859">
    <property type="entry name" value="Abhydrolase_3"/>
    <property type="match status" value="1"/>
</dbReference>
<name>A0A6N8IPL1_9BURK</name>
<gene>
    <name evidence="3" type="ORF">GON04_03490</name>
</gene>
<dbReference type="InterPro" id="IPR029058">
    <property type="entry name" value="AB_hydrolase_fold"/>
</dbReference>
<dbReference type="SUPFAM" id="SSF53474">
    <property type="entry name" value="alpha/beta-Hydrolases"/>
    <property type="match status" value="1"/>
</dbReference>
<dbReference type="RefSeq" id="WP_157396596.1">
    <property type="nucleotide sequence ID" value="NZ_WSEL01000003.1"/>
</dbReference>
<dbReference type="GO" id="GO:0016787">
    <property type="term" value="F:hydrolase activity"/>
    <property type="evidence" value="ECO:0007669"/>
    <property type="project" value="UniProtKB-KW"/>
</dbReference>
<dbReference type="PANTHER" id="PTHR48081:SF8">
    <property type="entry name" value="ALPHA_BETA HYDROLASE FOLD-3 DOMAIN-CONTAINING PROTEIN-RELATED"/>
    <property type="match status" value="1"/>
</dbReference>
<keyword evidence="4" id="KW-1185">Reference proteome</keyword>
<dbReference type="AlphaFoldDB" id="A0A6N8IPL1"/>
<evidence type="ECO:0000313" key="4">
    <source>
        <dbReference type="Proteomes" id="UP000469385"/>
    </source>
</evidence>
<sequence length="314" mass="33680">MAAEPQDPAYAAAVAQVEAAGLKAGDPSSTPLGEARAAQDRYFAFLNQDPPAGLNIRNLSIPGPHGDIPLRVYRPVDAPAEPLPVLVFLRGSGWWAGGLDSHDRVMRLGALRSGCAVVGIDYRRTPEHRQPTQVQELLATLQWLRAEGGRHGVDGKRCVLWGESAGATVSLVAAMRLRDEGAPAPAGLLLFYGNFDGPKANLRPQSRWFWQQYLGSDTLDPEPSAIPARQPVEDLPPAWLGVGNLDPLLEDTLAMHGRMAAAGVRCTLQRYPGLPHAFMNFTRLFPGSVDVLDDAIRFAGEALGIQPPAAPPAT</sequence>
<feature type="domain" description="Alpha/beta hydrolase fold-3" evidence="2">
    <location>
        <begin position="86"/>
        <end position="279"/>
    </location>
</feature>
<dbReference type="EMBL" id="WSEL01000003">
    <property type="protein sequence ID" value="MVQ28495.1"/>
    <property type="molecule type" value="Genomic_DNA"/>
</dbReference>
<dbReference type="InterPro" id="IPR013094">
    <property type="entry name" value="AB_hydrolase_3"/>
</dbReference>
<evidence type="ECO:0000256" key="1">
    <source>
        <dbReference type="ARBA" id="ARBA00022801"/>
    </source>
</evidence>
<comment type="caution">
    <text evidence="3">The sequence shown here is derived from an EMBL/GenBank/DDBJ whole genome shotgun (WGS) entry which is preliminary data.</text>
</comment>
<dbReference type="InterPro" id="IPR050300">
    <property type="entry name" value="GDXG_lipolytic_enzyme"/>
</dbReference>
<evidence type="ECO:0000259" key="2">
    <source>
        <dbReference type="Pfam" id="PF07859"/>
    </source>
</evidence>